<dbReference type="InterPro" id="IPR016186">
    <property type="entry name" value="C-type_lectin-like/link_sf"/>
</dbReference>
<organism evidence="2 3">
    <name type="scientific">Elysia crispata</name>
    <name type="common">lettuce slug</name>
    <dbReference type="NCBI Taxonomy" id="231223"/>
    <lineage>
        <taxon>Eukaryota</taxon>
        <taxon>Metazoa</taxon>
        <taxon>Spiralia</taxon>
        <taxon>Lophotrochozoa</taxon>
        <taxon>Mollusca</taxon>
        <taxon>Gastropoda</taxon>
        <taxon>Heterobranchia</taxon>
        <taxon>Euthyneura</taxon>
        <taxon>Panpulmonata</taxon>
        <taxon>Sacoglossa</taxon>
        <taxon>Placobranchoidea</taxon>
        <taxon>Plakobranchidae</taxon>
        <taxon>Elysia</taxon>
    </lineage>
</organism>
<sequence>MELFRNIFHGSHVYSQSLMDSSQSYIKHSATQCAATCRTCPQYNQSWSCNSFLYSETTGLCRIAHSVALLEDLFYQGYGDLYAGCDIGRGYRLYTWGNITACLLLVTSAQNYSNAVTSCHQSQGYLASTKTIEKMNLIQNFSSTDIRSIWVGLSDTVQEGEYIWEEDGSVMTTGQLTQLFNPGEPNNQLMGAEDCGMVYYKNLGLNDDLCFRKFAFMCETKLVVSENPMDSNP</sequence>
<proteinExistence type="predicted"/>
<dbReference type="InterPro" id="IPR050801">
    <property type="entry name" value="Ca-Dep_Lectins_ImmuneDev"/>
</dbReference>
<dbReference type="SMART" id="SM00034">
    <property type="entry name" value="CLECT"/>
    <property type="match status" value="1"/>
</dbReference>
<dbReference type="PANTHER" id="PTHR22801">
    <property type="entry name" value="LITHOSTATHINE"/>
    <property type="match status" value="1"/>
</dbReference>
<dbReference type="SUPFAM" id="SSF56436">
    <property type="entry name" value="C-type lectin-like"/>
    <property type="match status" value="1"/>
</dbReference>
<dbReference type="InterPro" id="IPR001304">
    <property type="entry name" value="C-type_lectin-like"/>
</dbReference>
<reference evidence="2" key="1">
    <citation type="journal article" date="2023" name="G3 (Bethesda)">
        <title>A reference genome for the long-term kleptoplast-retaining sea slug Elysia crispata morphotype clarki.</title>
        <authorList>
            <person name="Eastman K.E."/>
            <person name="Pendleton A.L."/>
            <person name="Shaikh M.A."/>
            <person name="Suttiyut T."/>
            <person name="Ogas R."/>
            <person name="Tomko P."/>
            <person name="Gavelis G."/>
            <person name="Widhalm J.R."/>
            <person name="Wisecaver J.H."/>
        </authorList>
    </citation>
    <scope>NUCLEOTIDE SEQUENCE</scope>
    <source>
        <strain evidence="2">ECLA1</strain>
    </source>
</reference>
<evidence type="ECO:0000313" key="3">
    <source>
        <dbReference type="Proteomes" id="UP001283361"/>
    </source>
</evidence>
<dbReference type="EMBL" id="JAWDGP010004062">
    <property type="protein sequence ID" value="KAK3768305.1"/>
    <property type="molecule type" value="Genomic_DNA"/>
</dbReference>
<dbReference type="AlphaFoldDB" id="A0AAE0ZFE0"/>
<dbReference type="InterPro" id="IPR016187">
    <property type="entry name" value="CTDL_fold"/>
</dbReference>
<dbReference type="PANTHER" id="PTHR22801:SF63">
    <property type="entry name" value="C-TYPE LECTIN DOMAIN-CONTAINING PROTEIN"/>
    <property type="match status" value="1"/>
</dbReference>
<comment type="caution">
    <text evidence="2">The sequence shown here is derived from an EMBL/GenBank/DDBJ whole genome shotgun (WGS) entry which is preliminary data.</text>
</comment>
<dbReference type="Proteomes" id="UP001283361">
    <property type="component" value="Unassembled WGS sequence"/>
</dbReference>
<dbReference type="CDD" id="cd00037">
    <property type="entry name" value="CLECT"/>
    <property type="match status" value="1"/>
</dbReference>
<name>A0AAE0ZFE0_9GAST</name>
<keyword evidence="3" id="KW-1185">Reference proteome</keyword>
<gene>
    <name evidence="2" type="ORF">RRG08_031097</name>
</gene>
<evidence type="ECO:0000259" key="1">
    <source>
        <dbReference type="PROSITE" id="PS50041"/>
    </source>
</evidence>
<dbReference type="Gene3D" id="3.10.100.10">
    <property type="entry name" value="Mannose-Binding Protein A, subunit A"/>
    <property type="match status" value="1"/>
</dbReference>
<accession>A0AAE0ZFE0</accession>
<dbReference type="PROSITE" id="PS50041">
    <property type="entry name" value="C_TYPE_LECTIN_2"/>
    <property type="match status" value="1"/>
</dbReference>
<evidence type="ECO:0000313" key="2">
    <source>
        <dbReference type="EMBL" id="KAK3768305.1"/>
    </source>
</evidence>
<dbReference type="Pfam" id="PF00059">
    <property type="entry name" value="Lectin_C"/>
    <property type="match status" value="1"/>
</dbReference>
<protein>
    <recommendedName>
        <fullName evidence="1">C-type lectin domain-containing protein</fullName>
    </recommendedName>
</protein>
<feature type="domain" description="C-type lectin" evidence="1">
    <location>
        <begin position="102"/>
        <end position="219"/>
    </location>
</feature>